<dbReference type="EMBL" id="DF236972">
    <property type="protein sequence ID" value="GAQ79031.1"/>
    <property type="molecule type" value="Genomic_DNA"/>
</dbReference>
<dbReference type="AlphaFoldDB" id="A0A1Y1HPX4"/>
<organism evidence="6 7">
    <name type="scientific">Klebsormidium nitens</name>
    <name type="common">Green alga</name>
    <name type="synonym">Ulothrix nitens</name>
    <dbReference type="NCBI Taxonomy" id="105231"/>
    <lineage>
        <taxon>Eukaryota</taxon>
        <taxon>Viridiplantae</taxon>
        <taxon>Streptophyta</taxon>
        <taxon>Klebsormidiophyceae</taxon>
        <taxon>Klebsormidiales</taxon>
        <taxon>Klebsormidiaceae</taxon>
        <taxon>Klebsormidium</taxon>
    </lineage>
</organism>
<feature type="compositionally biased region" description="Basic and acidic residues" evidence="4">
    <location>
        <begin position="1"/>
        <end position="14"/>
    </location>
</feature>
<keyword evidence="1" id="KW-0479">Metal-binding</keyword>
<evidence type="ECO:0000313" key="6">
    <source>
        <dbReference type="EMBL" id="GAQ79031.1"/>
    </source>
</evidence>
<feature type="region of interest" description="Disordered" evidence="4">
    <location>
        <begin position="51"/>
        <end position="146"/>
    </location>
</feature>
<evidence type="ECO:0000313" key="7">
    <source>
        <dbReference type="Proteomes" id="UP000054558"/>
    </source>
</evidence>
<dbReference type="PROSITE" id="PS51036">
    <property type="entry name" value="ZF_A20"/>
    <property type="match status" value="1"/>
</dbReference>
<gene>
    <name evidence="6" type="ORF">KFL_000230120</name>
</gene>
<dbReference type="OrthoDB" id="428577at2759"/>
<dbReference type="GO" id="GO:0003677">
    <property type="term" value="F:DNA binding"/>
    <property type="evidence" value="ECO:0007669"/>
    <property type="project" value="InterPro"/>
</dbReference>
<evidence type="ECO:0000256" key="3">
    <source>
        <dbReference type="ARBA" id="ARBA00022833"/>
    </source>
</evidence>
<dbReference type="GO" id="GO:0008270">
    <property type="term" value="F:zinc ion binding"/>
    <property type="evidence" value="ECO:0007669"/>
    <property type="project" value="UniProtKB-KW"/>
</dbReference>
<evidence type="ECO:0000259" key="5">
    <source>
        <dbReference type="PROSITE" id="PS51036"/>
    </source>
</evidence>
<accession>A0A1Y1HPX4</accession>
<feature type="domain" description="A20-type" evidence="5">
    <location>
        <begin position="20"/>
        <end position="54"/>
    </location>
</feature>
<evidence type="ECO:0000256" key="4">
    <source>
        <dbReference type="SAM" id="MobiDB-lite"/>
    </source>
</evidence>
<dbReference type="Pfam" id="PF01754">
    <property type="entry name" value="zf-A20"/>
    <property type="match status" value="1"/>
</dbReference>
<dbReference type="Gene3D" id="1.20.5.4770">
    <property type="match status" value="1"/>
</dbReference>
<feature type="compositionally biased region" description="Basic and acidic residues" evidence="4">
    <location>
        <begin position="51"/>
        <end position="85"/>
    </location>
</feature>
<name>A0A1Y1HPX4_KLENI</name>
<dbReference type="InterPro" id="IPR050652">
    <property type="entry name" value="AN1_A20_ZnFinger"/>
</dbReference>
<dbReference type="SMART" id="SM00259">
    <property type="entry name" value="ZnF_A20"/>
    <property type="match status" value="1"/>
</dbReference>
<dbReference type="Proteomes" id="UP000054558">
    <property type="component" value="Unassembled WGS sequence"/>
</dbReference>
<dbReference type="OMA" id="CYRDLFM"/>
<keyword evidence="7" id="KW-1185">Reference proteome</keyword>
<dbReference type="PANTHER" id="PTHR10634:SF149">
    <property type="entry name" value="AN1-TYPE DOMAIN-CONTAINING PROTEIN-RELATED"/>
    <property type="match status" value="1"/>
</dbReference>
<dbReference type="InterPro" id="IPR002653">
    <property type="entry name" value="Znf_A20"/>
</dbReference>
<sequence length="146" mass="15550">MADHQGRKGMESRDVPFNPPTGPVLCRNGCGFFGSADTGMMCSKCFKETVLKQSKQKESTAVDTEKAAEAPKTMDVDVTKSRVEQEESGAVARLLDQGGASERPQESTPSASGQAPEQQKPANRKLGQDAIAKANPLVVGSKVDRI</sequence>
<evidence type="ECO:0000256" key="2">
    <source>
        <dbReference type="ARBA" id="ARBA00022771"/>
    </source>
</evidence>
<keyword evidence="3" id="KW-0862">Zinc</keyword>
<evidence type="ECO:0000256" key="1">
    <source>
        <dbReference type="ARBA" id="ARBA00022723"/>
    </source>
</evidence>
<dbReference type="STRING" id="105231.A0A1Y1HPX4"/>
<dbReference type="PANTHER" id="PTHR10634">
    <property type="entry name" value="AN1-TYPE ZINC FINGER PROTEIN"/>
    <property type="match status" value="1"/>
</dbReference>
<dbReference type="SUPFAM" id="SSF57716">
    <property type="entry name" value="Glucocorticoid receptor-like (DNA-binding domain)"/>
    <property type="match status" value="1"/>
</dbReference>
<proteinExistence type="predicted"/>
<keyword evidence="2" id="KW-0863">Zinc-finger</keyword>
<reference evidence="6 7" key="1">
    <citation type="journal article" date="2014" name="Nat. Commun.">
        <title>Klebsormidium flaccidum genome reveals primary factors for plant terrestrial adaptation.</title>
        <authorList>
            <person name="Hori K."/>
            <person name="Maruyama F."/>
            <person name="Fujisawa T."/>
            <person name="Togashi T."/>
            <person name="Yamamoto N."/>
            <person name="Seo M."/>
            <person name="Sato S."/>
            <person name="Yamada T."/>
            <person name="Mori H."/>
            <person name="Tajima N."/>
            <person name="Moriyama T."/>
            <person name="Ikeuchi M."/>
            <person name="Watanabe M."/>
            <person name="Wada H."/>
            <person name="Kobayashi K."/>
            <person name="Saito M."/>
            <person name="Masuda T."/>
            <person name="Sasaki-Sekimoto Y."/>
            <person name="Mashiguchi K."/>
            <person name="Awai K."/>
            <person name="Shimojima M."/>
            <person name="Masuda S."/>
            <person name="Iwai M."/>
            <person name="Nobusawa T."/>
            <person name="Narise T."/>
            <person name="Kondo S."/>
            <person name="Saito H."/>
            <person name="Sato R."/>
            <person name="Murakawa M."/>
            <person name="Ihara Y."/>
            <person name="Oshima-Yamada Y."/>
            <person name="Ohtaka K."/>
            <person name="Satoh M."/>
            <person name="Sonobe K."/>
            <person name="Ishii M."/>
            <person name="Ohtani R."/>
            <person name="Kanamori-Sato M."/>
            <person name="Honoki R."/>
            <person name="Miyazaki D."/>
            <person name="Mochizuki H."/>
            <person name="Umetsu J."/>
            <person name="Higashi K."/>
            <person name="Shibata D."/>
            <person name="Kamiya Y."/>
            <person name="Sato N."/>
            <person name="Nakamura Y."/>
            <person name="Tabata S."/>
            <person name="Ida S."/>
            <person name="Kurokawa K."/>
            <person name="Ohta H."/>
        </authorList>
    </citation>
    <scope>NUCLEOTIDE SEQUENCE [LARGE SCALE GENOMIC DNA]</scope>
    <source>
        <strain evidence="6 7">NIES-2285</strain>
    </source>
</reference>
<protein>
    <recommendedName>
        <fullName evidence="5">A20-type domain-containing protein</fullName>
    </recommendedName>
</protein>
<feature type="region of interest" description="Disordered" evidence="4">
    <location>
        <begin position="1"/>
        <end position="22"/>
    </location>
</feature>
<feature type="compositionally biased region" description="Polar residues" evidence="4">
    <location>
        <begin position="106"/>
        <end position="121"/>
    </location>
</feature>